<dbReference type="WBParaSite" id="PTRK_0001666200.1">
    <property type="protein sequence ID" value="PTRK_0001666200.1"/>
    <property type="gene ID" value="PTRK_0001666200"/>
</dbReference>
<evidence type="ECO:0000313" key="2">
    <source>
        <dbReference type="WBParaSite" id="PTRK_0001666200.1"/>
    </source>
</evidence>
<evidence type="ECO:0000313" key="1">
    <source>
        <dbReference type="Proteomes" id="UP000038045"/>
    </source>
</evidence>
<dbReference type="Proteomes" id="UP000038045">
    <property type="component" value="Unplaced"/>
</dbReference>
<dbReference type="SUPFAM" id="SSF56672">
    <property type="entry name" value="DNA/RNA polymerases"/>
    <property type="match status" value="1"/>
</dbReference>
<sequence length="99" mass="11397">TDRKSELELLETPTNNKEAKTVLGKLSYVGRHIKEFSQTTASLHPTATENYELTERRISDWAKLQGAIKIFLVMRHPPPNSILYFESIPTDDFIHGHIY</sequence>
<reference evidence="2" key="1">
    <citation type="submission" date="2017-02" db="UniProtKB">
        <authorList>
            <consortium name="WormBaseParasite"/>
        </authorList>
    </citation>
    <scope>IDENTIFICATION</scope>
</reference>
<name>A0A0N5A4N5_PARTI</name>
<keyword evidence="1" id="KW-1185">Reference proteome</keyword>
<accession>A0A0N5A4N5</accession>
<organism evidence="1 2">
    <name type="scientific">Parastrongyloides trichosuri</name>
    <name type="common">Possum-specific nematode worm</name>
    <dbReference type="NCBI Taxonomy" id="131310"/>
    <lineage>
        <taxon>Eukaryota</taxon>
        <taxon>Metazoa</taxon>
        <taxon>Ecdysozoa</taxon>
        <taxon>Nematoda</taxon>
        <taxon>Chromadorea</taxon>
        <taxon>Rhabditida</taxon>
        <taxon>Tylenchina</taxon>
        <taxon>Panagrolaimomorpha</taxon>
        <taxon>Strongyloidoidea</taxon>
        <taxon>Strongyloididae</taxon>
        <taxon>Parastrongyloides</taxon>
    </lineage>
</organism>
<dbReference type="InterPro" id="IPR043502">
    <property type="entry name" value="DNA/RNA_pol_sf"/>
</dbReference>
<dbReference type="InterPro" id="IPR043128">
    <property type="entry name" value="Rev_trsase/Diguanyl_cyclase"/>
</dbReference>
<dbReference type="Gene3D" id="3.30.70.270">
    <property type="match status" value="1"/>
</dbReference>
<protein>
    <submittedName>
        <fullName evidence="2">Helitron_like_N domain-containing protein</fullName>
    </submittedName>
</protein>
<proteinExistence type="predicted"/>
<dbReference type="AlphaFoldDB" id="A0A0N5A4N5"/>